<evidence type="ECO:0000313" key="3">
    <source>
        <dbReference type="Proteomes" id="UP001500909"/>
    </source>
</evidence>
<dbReference type="PANTHER" id="PTHR36221:SF1">
    <property type="entry name" value="DUF742 DOMAIN-CONTAINING PROTEIN"/>
    <property type="match status" value="1"/>
</dbReference>
<gene>
    <name evidence="2" type="ORF">GCM10010361_05520</name>
</gene>
<reference evidence="2 3" key="1">
    <citation type="journal article" date="2019" name="Int. J. Syst. Evol. Microbiol.">
        <title>The Global Catalogue of Microorganisms (GCM) 10K type strain sequencing project: providing services to taxonomists for standard genome sequencing and annotation.</title>
        <authorList>
            <consortium name="The Broad Institute Genomics Platform"/>
            <consortium name="The Broad Institute Genome Sequencing Center for Infectious Disease"/>
            <person name="Wu L."/>
            <person name="Ma J."/>
        </authorList>
    </citation>
    <scope>NUCLEOTIDE SEQUENCE [LARGE SCALE GENOMIC DNA]</scope>
    <source>
        <strain evidence="2 3">JCM 4805</strain>
    </source>
</reference>
<dbReference type="Proteomes" id="UP001500909">
    <property type="component" value="Unassembled WGS sequence"/>
</dbReference>
<dbReference type="InterPro" id="IPR007995">
    <property type="entry name" value="DUF742"/>
</dbReference>
<organism evidence="2 3">
    <name type="scientific">Streptomyces olivaceiscleroticus</name>
    <dbReference type="NCBI Taxonomy" id="68245"/>
    <lineage>
        <taxon>Bacteria</taxon>
        <taxon>Bacillati</taxon>
        <taxon>Actinomycetota</taxon>
        <taxon>Actinomycetes</taxon>
        <taxon>Kitasatosporales</taxon>
        <taxon>Streptomycetaceae</taxon>
        <taxon>Streptomyces</taxon>
    </lineage>
</organism>
<evidence type="ECO:0000313" key="2">
    <source>
        <dbReference type="EMBL" id="GAA0444534.1"/>
    </source>
</evidence>
<comment type="caution">
    <text evidence="2">The sequence shown here is derived from an EMBL/GenBank/DDBJ whole genome shotgun (WGS) entry which is preliminary data.</text>
</comment>
<keyword evidence="3" id="KW-1185">Reference proteome</keyword>
<protein>
    <submittedName>
        <fullName evidence="2">DUF742 domain-containing protein</fullName>
    </submittedName>
</protein>
<dbReference type="Pfam" id="PF05331">
    <property type="entry name" value="DUF742"/>
    <property type="match status" value="1"/>
</dbReference>
<feature type="region of interest" description="Disordered" evidence="1">
    <location>
        <begin position="1"/>
        <end position="20"/>
    </location>
</feature>
<dbReference type="EMBL" id="BAAABY010000004">
    <property type="protein sequence ID" value="GAA0444534.1"/>
    <property type="molecule type" value="Genomic_DNA"/>
</dbReference>
<accession>A0ABN0ZF13</accession>
<evidence type="ECO:0000256" key="1">
    <source>
        <dbReference type="SAM" id="MobiDB-lite"/>
    </source>
</evidence>
<proteinExistence type="predicted"/>
<dbReference type="RefSeq" id="WP_346092661.1">
    <property type="nucleotide sequence ID" value="NZ_BAAABY010000004.1"/>
</dbReference>
<sequence length="123" mass="13326">MKEPKRAKPRPWEEGGPDRLYLLADDRNPPEEPVSLDVVTLIVSRSEAGSGMEPERASIVGICGYPLSVAEISAYLRLPVSAVIVLLTDLLTSGHVEARASIPARSMPDVELLEAVMHGLQNL</sequence>
<dbReference type="PANTHER" id="PTHR36221">
    <property type="entry name" value="DUF742 DOMAIN-CONTAINING PROTEIN"/>
    <property type="match status" value="1"/>
</dbReference>
<name>A0ABN0ZF13_9ACTN</name>
<feature type="compositionally biased region" description="Basic and acidic residues" evidence="1">
    <location>
        <begin position="1"/>
        <end position="17"/>
    </location>
</feature>